<gene>
    <name evidence="2" type="ORF">DRW41_04715</name>
</gene>
<dbReference type="Pfam" id="PF16111">
    <property type="entry name" value="DUF4829"/>
    <property type="match status" value="1"/>
</dbReference>
<name>A0A3D8GXS7_9BACI</name>
<protein>
    <submittedName>
        <fullName evidence="2">DUF4829 domain-containing protein</fullName>
    </submittedName>
</protein>
<sequence>MKRARVIAGLVLAVFALLFYTQIGKTHNVKVTIEKSEKYTTTEIEDAVKAVKRKFWNFKGGELMELWYSEKESNAHIEGYMKSGRGASNGVEPENVIVLFSNFKVRSWGADATLEPNSTHTGWSWIVIRDSKTDKWRVDDWGY</sequence>
<reference evidence="2 3" key="1">
    <citation type="submission" date="2018-07" db="EMBL/GenBank/DDBJ databases">
        <title>Bacillus sp. YLB-04 draft genome sequence.</title>
        <authorList>
            <person name="Yu L."/>
            <person name="Tang X."/>
        </authorList>
    </citation>
    <scope>NUCLEOTIDE SEQUENCE [LARGE SCALE GENOMIC DNA]</scope>
    <source>
        <strain evidence="2 3">YLB-04</strain>
    </source>
</reference>
<evidence type="ECO:0000313" key="2">
    <source>
        <dbReference type="EMBL" id="RDU39001.1"/>
    </source>
</evidence>
<organism evidence="2 3">
    <name type="scientific">Neobacillus piezotolerans</name>
    <dbReference type="NCBI Taxonomy" id="2259171"/>
    <lineage>
        <taxon>Bacteria</taxon>
        <taxon>Bacillati</taxon>
        <taxon>Bacillota</taxon>
        <taxon>Bacilli</taxon>
        <taxon>Bacillales</taxon>
        <taxon>Bacillaceae</taxon>
        <taxon>Neobacillus</taxon>
    </lineage>
</organism>
<proteinExistence type="predicted"/>
<comment type="caution">
    <text evidence="2">The sequence shown here is derived from an EMBL/GenBank/DDBJ whole genome shotgun (WGS) entry which is preliminary data.</text>
</comment>
<dbReference type="EMBL" id="QNQT01000001">
    <property type="protein sequence ID" value="RDU39001.1"/>
    <property type="molecule type" value="Genomic_DNA"/>
</dbReference>
<dbReference type="Proteomes" id="UP000257144">
    <property type="component" value="Unassembled WGS sequence"/>
</dbReference>
<keyword evidence="3" id="KW-1185">Reference proteome</keyword>
<accession>A0A3D8GXS7</accession>
<feature type="domain" description="DUF4829" evidence="1">
    <location>
        <begin position="54"/>
        <end position="142"/>
    </location>
</feature>
<dbReference type="InterPro" id="IPR032256">
    <property type="entry name" value="DUF4829"/>
</dbReference>
<evidence type="ECO:0000259" key="1">
    <source>
        <dbReference type="Pfam" id="PF16111"/>
    </source>
</evidence>
<evidence type="ECO:0000313" key="3">
    <source>
        <dbReference type="Proteomes" id="UP000257144"/>
    </source>
</evidence>
<dbReference type="OrthoDB" id="9801008at2"/>
<dbReference type="AlphaFoldDB" id="A0A3D8GXS7"/>